<reference evidence="1" key="1">
    <citation type="submission" date="2021-01" db="EMBL/GenBank/DDBJ databases">
        <title>Paracoccus amoyensis sp. nov., isolated from the surface seawater along the coast of Xiamen Island, China.</title>
        <authorList>
            <person name="Lyu L."/>
        </authorList>
    </citation>
    <scope>NUCLEOTIDE SEQUENCE</scope>
    <source>
        <strain evidence="1">MJ17</strain>
    </source>
</reference>
<dbReference type="EMBL" id="JAEPRQ010000003">
    <property type="protein sequence ID" value="MBK4216515.1"/>
    <property type="molecule type" value="Genomic_DNA"/>
</dbReference>
<dbReference type="RefSeq" id="WP_200686432.1">
    <property type="nucleotide sequence ID" value="NZ_JAEPRQ010000003.1"/>
</dbReference>
<organism evidence="1 2">
    <name type="scientific">Paracoccus caeni</name>
    <dbReference type="NCBI Taxonomy" id="657651"/>
    <lineage>
        <taxon>Bacteria</taxon>
        <taxon>Pseudomonadati</taxon>
        <taxon>Pseudomonadota</taxon>
        <taxon>Alphaproteobacteria</taxon>
        <taxon>Rhodobacterales</taxon>
        <taxon>Paracoccaceae</taxon>
        <taxon>Paracoccus</taxon>
    </lineage>
</organism>
<gene>
    <name evidence="1" type="ORF">JJJ17_11315</name>
</gene>
<dbReference type="AlphaFoldDB" id="A0A934SCT8"/>
<name>A0A934SCT8_9RHOB</name>
<comment type="caution">
    <text evidence="1">The sequence shown here is derived from an EMBL/GenBank/DDBJ whole genome shotgun (WGS) entry which is preliminary data.</text>
</comment>
<evidence type="ECO:0000313" key="2">
    <source>
        <dbReference type="Proteomes" id="UP000640485"/>
    </source>
</evidence>
<sequence>MRWLLRKLLWLVAGLVALILCLLAPAGYVELACRPDMRADDYRPILPETDRRPEARTLLTYPEWHIVHAYDDYARVITTGDPQDYGYLSSIGGFWSSLCALSEATGDHGGFPWETKQMVYTIGVSFTAEMLMKAAYEETLGRVATWIRGDTRAPLDDLSALQAADYAEFLQQVPWYKWDFAKSAAELHETGGRGFRDRERRLALGLEYRGKAAYAGVIAQAVAQVGADALTLRMIVAGIDAERLAALPGVNVIGQRPEGIEIETPRYRELTHLLAQMAAEGAGFVEIAGNDDILVTAISGQEQATGAIFSFRRQGYGDFRHLIMVKVADLGSLLREMSGEGLTLEHVHDY</sequence>
<protein>
    <submittedName>
        <fullName evidence="1">Uncharacterized protein</fullName>
    </submittedName>
</protein>
<proteinExistence type="predicted"/>
<keyword evidence="2" id="KW-1185">Reference proteome</keyword>
<accession>A0A934SCT8</accession>
<dbReference type="Proteomes" id="UP000640485">
    <property type="component" value="Unassembled WGS sequence"/>
</dbReference>
<evidence type="ECO:0000313" key="1">
    <source>
        <dbReference type="EMBL" id="MBK4216515.1"/>
    </source>
</evidence>